<organism evidence="7 8">
    <name type="scientific">Methanomethylovorans hollandica (strain DSM 15978 / NBRC 107637 / DMS1)</name>
    <dbReference type="NCBI Taxonomy" id="867904"/>
    <lineage>
        <taxon>Archaea</taxon>
        <taxon>Methanobacteriati</taxon>
        <taxon>Methanobacteriota</taxon>
        <taxon>Stenosarchaea group</taxon>
        <taxon>Methanomicrobia</taxon>
        <taxon>Methanosarcinales</taxon>
        <taxon>Methanosarcinaceae</taxon>
        <taxon>Methanomethylovorans</taxon>
    </lineage>
</organism>
<geneLocation type="plasmid" evidence="7 8">
    <name>pMETHO01</name>
</geneLocation>
<reference evidence="8" key="1">
    <citation type="submission" date="2012-02" db="EMBL/GenBank/DDBJ databases">
        <title>Complete sequence of plasmid of Methanomethylovorans hollandica DSM 15978.</title>
        <authorList>
            <person name="Lucas S."/>
            <person name="Copeland A."/>
            <person name="Lapidus A."/>
            <person name="Glavina del Rio T."/>
            <person name="Dalin E."/>
            <person name="Tice H."/>
            <person name="Bruce D."/>
            <person name="Goodwin L."/>
            <person name="Pitluck S."/>
            <person name="Peters L."/>
            <person name="Mikhailova N."/>
            <person name="Held B."/>
            <person name="Kyrpides N."/>
            <person name="Mavromatis K."/>
            <person name="Ivanova N."/>
            <person name="Brettin T."/>
            <person name="Detter J.C."/>
            <person name="Han C."/>
            <person name="Larimer F."/>
            <person name="Land M."/>
            <person name="Hauser L."/>
            <person name="Markowitz V."/>
            <person name="Cheng J.-F."/>
            <person name="Hugenholtz P."/>
            <person name="Woyke T."/>
            <person name="Wu D."/>
            <person name="Spring S."/>
            <person name="Schroeder M."/>
            <person name="Brambilla E."/>
            <person name="Klenk H.-P."/>
            <person name="Eisen J.A."/>
        </authorList>
    </citation>
    <scope>NUCLEOTIDE SEQUENCE [LARGE SCALE GENOMIC DNA]</scope>
    <source>
        <strain evidence="8">DSM 15978 / NBRC 107637 / DMS1</strain>
        <plasmid evidence="8">Plasmid pMETHO01</plasmid>
    </source>
</reference>
<keyword evidence="8" id="KW-1185">Reference proteome</keyword>
<dbReference type="GO" id="GO:0012505">
    <property type="term" value="C:endomembrane system"/>
    <property type="evidence" value="ECO:0007669"/>
    <property type="project" value="UniProtKB-SubCell"/>
</dbReference>
<protein>
    <submittedName>
        <fullName evidence="7">Trypsin-like serine protease with C-terminal PDZ domain</fullName>
    </submittedName>
</protein>
<dbReference type="SUPFAM" id="SSF50156">
    <property type="entry name" value="PDZ domain-like"/>
    <property type="match status" value="2"/>
</dbReference>
<comment type="subcellular location">
    <subcellularLocation>
        <location evidence="1">Endomembrane system</location>
        <topology evidence="1">Multi-pass membrane protein</topology>
    </subcellularLocation>
</comment>
<evidence type="ECO:0000256" key="2">
    <source>
        <dbReference type="ARBA" id="ARBA00022692"/>
    </source>
</evidence>
<feature type="transmembrane region" description="Helical" evidence="5">
    <location>
        <begin position="6"/>
        <end position="22"/>
    </location>
</feature>
<dbReference type="SMART" id="SM00228">
    <property type="entry name" value="PDZ"/>
    <property type="match status" value="2"/>
</dbReference>
<sequence length="548" mass="60464">MNDIQISMLFVLMYGLAVIVLKKKHVIEKYNMSWFGPFIMLRTTKGLFVFDKLAKPKKAWKALGNLGTILLFLGMIGIVYFMFISVKGFLTTIDINGMPEPDKFIAPRNIFLIPGVNEFLPAIWGWIAFVLSVGLHELGHAVMSRVEKVKVNSMGILLAIFPVGGFAEPDNEEIIKVEKKSRVRILVAGVTMNFLLAFVCFSLLFGPVLGAIEPVGETIITGIDENGPAISAGIQNDTIIVGVNGNDVNTIRDFVKYTDRTKPGDTITITGIKDGVQKEYTISTKSTYPDVFKGVEIQAIVTDSPAEKAGLVYGMFITSIDNIKIENPGQFIDFMDTTTPGQTVLVTAVYPENNTVISKTCTLVEKKDESDQNLENGYIGIYYNFLSGTSSTHLMGLNVSTFQAGSYISTLKSIPSMLTTKYGWFLLLALPIYGIDGEGFSGFSGAFQQFFHVTSWAEPFGVLVFWLANALLWTGWLSFYVGLFNCLPAKPLDGGHVAEEYVQFICTRITKDSIKSEIIARKVLFVLSTLFIGTMLFMVAGPYMVHGF</sequence>
<feature type="transmembrane region" description="Helical" evidence="5">
    <location>
        <begin position="422"/>
        <end position="443"/>
    </location>
</feature>
<dbReference type="GO" id="GO:0031293">
    <property type="term" value="P:membrane protein intracellular domain proteolysis"/>
    <property type="evidence" value="ECO:0007669"/>
    <property type="project" value="TreeGrafter"/>
</dbReference>
<dbReference type="Proteomes" id="UP000010866">
    <property type="component" value="Plasmid pMETHO01"/>
</dbReference>
<keyword evidence="7" id="KW-0378">Hydrolase</keyword>
<dbReference type="InterPro" id="IPR001193">
    <property type="entry name" value="MBTPS2"/>
</dbReference>
<evidence type="ECO:0000313" key="7">
    <source>
        <dbReference type="EMBL" id="AGB50672.1"/>
    </source>
</evidence>
<dbReference type="CDD" id="cd06159">
    <property type="entry name" value="S2P-M50_PDZ_Arch"/>
    <property type="match status" value="1"/>
</dbReference>
<feature type="transmembrane region" description="Helical" evidence="5">
    <location>
        <begin position="463"/>
        <end position="483"/>
    </location>
</feature>
<proteinExistence type="predicted"/>
<feature type="domain" description="PDZ" evidence="6">
    <location>
        <begin position="206"/>
        <end position="275"/>
    </location>
</feature>
<evidence type="ECO:0000313" key="8">
    <source>
        <dbReference type="Proteomes" id="UP000010866"/>
    </source>
</evidence>
<gene>
    <name evidence="7" type="ordered locus">Metho_2533</name>
</gene>
<keyword evidence="2 5" id="KW-0812">Transmembrane</keyword>
<name>L0KYY1_METHD</name>
<dbReference type="PRINTS" id="PR01000">
    <property type="entry name" value="SREBPS2PTASE"/>
</dbReference>
<evidence type="ECO:0000256" key="4">
    <source>
        <dbReference type="ARBA" id="ARBA00023136"/>
    </source>
</evidence>
<dbReference type="GO" id="GO:0004222">
    <property type="term" value="F:metalloendopeptidase activity"/>
    <property type="evidence" value="ECO:0007669"/>
    <property type="project" value="InterPro"/>
</dbReference>
<dbReference type="AlphaFoldDB" id="L0KYY1"/>
<dbReference type="Gene3D" id="2.30.42.10">
    <property type="match status" value="2"/>
</dbReference>
<keyword evidence="4 5" id="KW-0472">Membrane</keyword>
<dbReference type="GO" id="GO:0016020">
    <property type="term" value="C:membrane"/>
    <property type="evidence" value="ECO:0007669"/>
    <property type="project" value="InterPro"/>
</dbReference>
<feature type="transmembrane region" description="Helical" evidence="5">
    <location>
        <begin position="119"/>
        <end position="139"/>
    </location>
</feature>
<dbReference type="InterPro" id="IPR001478">
    <property type="entry name" value="PDZ"/>
</dbReference>
<dbReference type="PANTHER" id="PTHR13325:SF3">
    <property type="entry name" value="MEMBRANE-BOUND TRANSCRIPTION FACTOR SITE-2 PROTEASE"/>
    <property type="match status" value="1"/>
</dbReference>
<dbReference type="InterPro" id="IPR036034">
    <property type="entry name" value="PDZ_sf"/>
</dbReference>
<dbReference type="PANTHER" id="PTHR13325">
    <property type="entry name" value="PROTEASE M50 MEMBRANE-BOUND TRANSCRIPTION FACTOR SITE 2 PROTEASE"/>
    <property type="match status" value="1"/>
</dbReference>
<dbReference type="HOGENOM" id="CLU_042134_1_0_2"/>
<dbReference type="InterPro" id="IPR008915">
    <property type="entry name" value="Peptidase_M50"/>
</dbReference>
<evidence type="ECO:0000256" key="3">
    <source>
        <dbReference type="ARBA" id="ARBA00022989"/>
    </source>
</evidence>
<feature type="domain" description="PDZ" evidence="6">
    <location>
        <begin position="278"/>
        <end position="352"/>
    </location>
</feature>
<evidence type="ECO:0000256" key="5">
    <source>
        <dbReference type="SAM" id="Phobius"/>
    </source>
</evidence>
<feature type="transmembrane region" description="Helical" evidence="5">
    <location>
        <begin position="523"/>
        <end position="545"/>
    </location>
</feature>
<feature type="transmembrane region" description="Helical" evidence="5">
    <location>
        <begin position="151"/>
        <end position="167"/>
    </location>
</feature>
<evidence type="ECO:0000259" key="6">
    <source>
        <dbReference type="SMART" id="SM00228"/>
    </source>
</evidence>
<accession>L0KYY1</accession>
<dbReference type="GO" id="GO:0005737">
    <property type="term" value="C:cytoplasm"/>
    <property type="evidence" value="ECO:0007669"/>
    <property type="project" value="TreeGrafter"/>
</dbReference>
<dbReference type="KEGG" id="mhz:Metho_2533"/>
<feature type="transmembrane region" description="Helical" evidence="5">
    <location>
        <begin position="187"/>
        <end position="212"/>
    </location>
</feature>
<evidence type="ECO:0000256" key="1">
    <source>
        <dbReference type="ARBA" id="ARBA00004127"/>
    </source>
</evidence>
<dbReference type="Pfam" id="PF02163">
    <property type="entry name" value="Peptidase_M50"/>
    <property type="match status" value="1"/>
</dbReference>
<dbReference type="EMBL" id="CP003363">
    <property type="protein sequence ID" value="AGB50672.1"/>
    <property type="molecule type" value="Genomic_DNA"/>
</dbReference>
<feature type="transmembrane region" description="Helical" evidence="5">
    <location>
        <begin position="62"/>
        <end position="83"/>
    </location>
</feature>
<keyword evidence="7" id="KW-0645">Protease</keyword>
<keyword evidence="3 5" id="KW-1133">Transmembrane helix</keyword>
<keyword evidence="7" id="KW-0614">Plasmid</keyword>